<dbReference type="HOGENOM" id="CLU_721050_0_0_0"/>
<dbReference type="STRING" id="937777.Deipe_1661"/>
<dbReference type="Pfam" id="PF17957">
    <property type="entry name" value="Big_7"/>
    <property type="match status" value="1"/>
</dbReference>
<feature type="region of interest" description="Disordered" evidence="1">
    <location>
        <begin position="194"/>
        <end position="217"/>
    </location>
</feature>
<reference evidence="3" key="1">
    <citation type="submission" date="2012-03" db="EMBL/GenBank/DDBJ databases">
        <title>Complete sequence of chromosome of Deinococcus peraridilitoris DSM 19664.</title>
        <authorList>
            <person name="Lucas S."/>
            <person name="Copeland A."/>
            <person name="Lapidus A."/>
            <person name="Glavina del Rio T."/>
            <person name="Dalin E."/>
            <person name="Tice H."/>
            <person name="Bruce D."/>
            <person name="Goodwin L."/>
            <person name="Pitluck S."/>
            <person name="Peters L."/>
            <person name="Mikhailova N."/>
            <person name="Lu M."/>
            <person name="Kyrpides N."/>
            <person name="Mavromatis K."/>
            <person name="Ivanova N."/>
            <person name="Brettin T."/>
            <person name="Detter J.C."/>
            <person name="Han C."/>
            <person name="Larimer F."/>
            <person name="Land M."/>
            <person name="Hauser L."/>
            <person name="Markowitz V."/>
            <person name="Cheng J.-F."/>
            <person name="Hugenholtz P."/>
            <person name="Woyke T."/>
            <person name="Wu D."/>
            <person name="Pukall R."/>
            <person name="Steenblock K."/>
            <person name="Brambilla E."/>
            <person name="Klenk H.-P."/>
            <person name="Eisen J.A."/>
        </authorList>
    </citation>
    <scope>NUCLEOTIDE SEQUENCE [LARGE SCALE GENOMIC DNA]</scope>
    <source>
        <strain evidence="3">DSM 19664 / LMG 22246 / CIP 109416 / KR-200</strain>
    </source>
</reference>
<dbReference type="Proteomes" id="UP000010467">
    <property type="component" value="Chromosome"/>
</dbReference>
<evidence type="ECO:0000256" key="1">
    <source>
        <dbReference type="SAM" id="MobiDB-lite"/>
    </source>
</evidence>
<accession>L0A166</accession>
<dbReference type="PATRIC" id="fig|937777.3.peg.1658"/>
<protein>
    <recommendedName>
        <fullName evidence="4">Fibronectin type-III domain-containing protein</fullName>
    </recommendedName>
</protein>
<evidence type="ECO:0000313" key="2">
    <source>
        <dbReference type="EMBL" id="AFZ67194.1"/>
    </source>
</evidence>
<keyword evidence="3" id="KW-1185">Reference proteome</keyword>
<dbReference type="Gene3D" id="2.60.40.10">
    <property type="entry name" value="Immunoglobulins"/>
    <property type="match status" value="2"/>
</dbReference>
<dbReference type="InterPro" id="IPR013783">
    <property type="entry name" value="Ig-like_fold"/>
</dbReference>
<dbReference type="KEGG" id="dpd:Deipe_1661"/>
<organism evidence="2 3">
    <name type="scientific">Deinococcus peraridilitoris (strain DSM 19664 / LMG 22246 / CIP 109416 / KR-200)</name>
    <dbReference type="NCBI Taxonomy" id="937777"/>
    <lineage>
        <taxon>Bacteria</taxon>
        <taxon>Thermotogati</taxon>
        <taxon>Deinococcota</taxon>
        <taxon>Deinococci</taxon>
        <taxon>Deinococcales</taxon>
        <taxon>Deinococcaceae</taxon>
        <taxon>Deinococcus</taxon>
    </lineage>
</organism>
<name>L0A166_DEIPD</name>
<sequence length="419" mass="44252">MPQTSSLEMPPCERLRVMLSFLRSKVDFFSGTKIFALPMLLTLVACNQVDKGAPTVSVTSPASGQPLSGTVGVQLSAQDDSGVAKISVYARAHGATNKGVLIGSATQAPYVVSWFTPQYPNASDLEVYAVALDTSGNSGESDPVRVKIQNPGSPVLSYLAGFNLPPDTRVAASSVDSHDGLDTAVIQALNVDTVKPPAGMQPQSQPPRSPRAATSALRPLADDSGRTLAVEWGWPTYPGADGYGIFLGKTDLAGPYTRMRNQAAATSGTQKFSKKITSEEAKGPLLGVVTAITQNQTVETGLSNADDARFMTIAQQSASPADGQILLDGKPVLTWNANSEAVGYLYYVFDKNPFDATAKILWTNAPQTTDKLSATYPATAAPLNAGTYYWWVAGVGFNQNGQADAFSFSAPRTFVVPAQ</sequence>
<dbReference type="AlphaFoldDB" id="L0A166"/>
<dbReference type="EMBL" id="CP003382">
    <property type="protein sequence ID" value="AFZ67194.1"/>
    <property type="molecule type" value="Genomic_DNA"/>
</dbReference>
<evidence type="ECO:0008006" key="4">
    <source>
        <dbReference type="Google" id="ProtNLM"/>
    </source>
</evidence>
<evidence type="ECO:0000313" key="3">
    <source>
        <dbReference type="Proteomes" id="UP000010467"/>
    </source>
</evidence>
<gene>
    <name evidence="2" type="ordered locus">Deipe_1661</name>
</gene>
<proteinExistence type="predicted"/>
<dbReference type="eggNOG" id="COG1404">
    <property type="taxonomic scope" value="Bacteria"/>
</dbReference>